<feature type="domain" description="Alcohol dehydrogenase-like C-terminal" evidence="4">
    <location>
        <begin position="688"/>
        <end position="815"/>
    </location>
</feature>
<dbReference type="Gene3D" id="3.40.50.720">
    <property type="entry name" value="NAD(P)-binding Rossmann-like Domain"/>
    <property type="match status" value="1"/>
</dbReference>
<dbReference type="InterPro" id="IPR045851">
    <property type="entry name" value="AMP-bd_C_sf"/>
</dbReference>
<feature type="domain" description="AMP-dependent synthetase/ligase" evidence="5">
    <location>
        <begin position="67"/>
        <end position="288"/>
    </location>
</feature>
<dbReference type="GO" id="GO:0016491">
    <property type="term" value="F:oxidoreductase activity"/>
    <property type="evidence" value="ECO:0007669"/>
    <property type="project" value="UniProtKB-KW"/>
</dbReference>
<dbReference type="InterPro" id="IPR011032">
    <property type="entry name" value="GroES-like_sf"/>
</dbReference>
<evidence type="ECO:0000259" key="6">
    <source>
        <dbReference type="Pfam" id="PF16884"/>
    </source>
</evidence>
<dbReference type="Proteomes" id="UP000288859">
    <property type="component" value="Unassembled WGS sequence"/>
</dbReference>
<dbReference type="Gene3D" id="3.30.300.30">
    <property type="match status" value="1"/>
</dbReference>
<evidence type="ECO:0000313" key="7">
    <source>
        <dbReference type="EMBL" id="RVX73630.1"/>
    </source>
</evidence>
<gene>
    <name evidence="7" type="ORF">B0A52_02520</name>
</gene>
<sequence>MRWQHPSPHLTRLDAFRRQVNQKYKTQLQTYDDLHKWSVDELEAFCRELWAFCGVVYTKPPTKVAIAHPDAIAVSACREGGTQWQHLSWRELRARIELWVSSLKAAGIGKGDRIATVTTNSIDSVLVLLAAGCIGAIFSSTSPDLGTQGIVERYMQIQPKIIFCDSEVLYNGKILDLRSKLSAALKTLRERSDTVEKVVVLSGRTWNDSTVISSAQFLDVNPVPLQFEQVGFDHPIYILFSSGTTGAPKCICHAGGAALLQQKKEFILNSDMNLDSVYYQYTTTGWMMWNYLILEEQGVTHWGTSPNFLATLKQKFTNGTRPTLETLHLIRWLFNGSGGTDLVSGIVDCNVLQPFELGQISRPQLGMKVEIWNSLGQRIEDFGVEGDLVITKPFFSMPITFWGDGGTEKYRLAYFDRFEGFWWHGDFIRREQNGSYEILGRSDGVLNPRGVRFGTAELYSVLDKFPQIADYIAVGQRRPEDRDEQVLLFLKMKSGRLDKELIMSIKSSIRKSLSARHVPALIEQVDDIPYTLNGKRVENVVKDIVSGRNPRSHNGAELGHLEDGETILRVLYLSIDPAMRGWLDNDRSYLAPVEVGDVMRGQGMAVVEESRSETFTRGSFVLANTGWREVAKLHESTLQAVRVSHNIQLTDWLGVLGYTGMSAYFGLTDIGKVGAGDLVVITGAAGATGCIAGQIAKLKGATVIGIAGSDEKCSWLVSELGFDIALNYKASNFKHEFTSATENLIDVFYDNVGGEILDFALTRAKQHARFVMCGAVSQHNTLEPYGLKNYLKIVRLRIRMEGFIVLDYENRFAEARLRLSEWLKDGKIKSQQTIVKGGLLGAEQALLGLYEGRKLLVEVSKYEGQSDLP</sequence>
<dbReference type="InterPro" id="IPR041694">
    <property type="entry name" value="ADH_N_2"/>
</dbReference>
<organism evidence="7 8">
    <name type="scientific">Exophiala mesophila</name>
    <name type="common">Black yeast-like fungus</name>
    <dbReference type="NCBI Taxonomy" id="212818"/>
    <lineage>
        <taxon>Eukaryota</taxon>
        <taxon>Fungi</taxon>
        <taxon>Dikarya</taxon>
        <taxon>Ascomycota</taxon>
        <taxon>Pezizomycotina</taxon>
        <taxon>Eurotiomycetes</taxon>
        <taxon>Chaetothyriomycetidae</taxon>
        <taxon>Chaetothyriales</taxon>
        <taxon>Herpotrichiellaceae</taxon>
        <taxon>Exophiala</taxon>
    </lineage>
</organism>
<dbReference type="GO" id="GO:0030729">
    <property type="term" value="F:acetoacetate-CoA ligase activity"/>
    <property type="evidence" value="ECO:0007669"/>
    <property type="project" value="TreeGrafter"/>
</dbReference>
<evidence type="ECO:0000259" key="4">
    <source>
        <dbReference type="Pfam" id="PF00107"/>
    </source>
</evidence>
<evidence type="ECO:0000313" key="8">
    <source>
        <dbReference type="Proteomes" id="UP000288859"/>
    </source>
</evidence>
<dbReference type="AlphaFoldDB" id="A0A438ND33"/>
<dbReference type="Pfam" id="PF16884">
    <property type="entry name" value="ADH_N_2"/>
    <property type="match status" value="1"/>
</dbReference>
<evidence type="ECO:0000256" key="1">
    <source>
        <dbReference type="ARBA" id="ARBA00022450"/>
    </source>
</evidence>
<reference evidence="7 8" key="1">
    <citation type="submission" date="2017-03" db="EMBL/GenBank/DDBJ databases">
        <title>Genomes of endolithic fungi from Antarctica.</title>
        <authorList>
            <person name="Coleine C."/>
            <person name="Masonjones S."/>
            <person name="Stajich J.E."/>
        </authorList>
    </citation>
    <scope>NUCLEOTIDE SEQUENCE [LARGE SCALE GENOMIC DNA]</scope>
    <source>
        <strain evidence="7 8">CCFEE 6314</strain>
    </source>
</reference>
<proteinExistence type="predicted"/>
<feature type="domain" description="Oxidoreductase N-terminal" evidence="6">
    <location>
        <begin position="556"/>
        <end position="641"/>
    </location>
</feature>
<dbReference type="Pfam" id="PF00501">
    <property type="entry name" value="AMP-binding"/>
    <property type="match status" value="1"/>
</dbReference>
<dbReference type="InterPro" id="IPR036291">
    <property type="entry name" value="NAD(P)-bd_dom_sf"/>
</dbReference>
<dbReference type="InterPro" id="IPR020845">
    <property type="entry name" value="AMP-binding_CS"/>
</dbReference>
<dbReference type="SUPFAM" id="SSF50129">
    <property type="entry name" value="GroES-like"/>
    <property type="match status" value="1"/>
</dbReference>
<dbReference type="PANTHER" id="PTHR42921:SF1">
    <property type="entry name" value="ACETOACETYL-COA SYNTHETASE"/>
    <property type="match status" value="1"/>
</dbReference>
<evidence type="ECO:0000256" key="2">
    <source>
        <dbReference type="ARBA" id="ARBA00022553"/>
    </source>
</evidence>
<keyword evidence="2" id="KW-0597">Phosphoprotein</keyword>
<dbReference type="Gene3D" id="3.90.180.10">
    <property type="entry name" value="Medium-chain alcohol dehydrogenases, catalytic domain"/>
    <property type="match status" value="1"/>
</dbReference>
<dbReference type="SUPFAM" id="SSF56801">
    <property type="entry name" value="Acetyl-CoA synthetase-like"/>
    <property type="match status" value="1"/>
</dbReference>
<dbReference type="Gene3D" id="3.40.50.12780">
    <property type="entry name" value="N-terminal domain of ligase-like"/>
    <property type="match status" value="2"/>
</dbReference>
<dbReference type="PROSITE" id="PS00455">
    <property type="entry name" value="AMP_BINDING"/>
    <property type="match status" value="1"/>
</dbReference>
<dbReference type="Pfam" id="PF00107">
    <property type="entry name" value="ADH_zinc_N"/>
    <property type="match status" value="1"/>
</dbReference>
<protein>
    <recommendedName>
        <fullName evidence="9">Acetoacetate-CoA ligase</fullName>
    </recommendedName>
</protein>
<evidence type="ECO:0000259" key="5">
    <source>
        <dbReference type="Pfam" id="PF00501"/>
    </source>
</evidence>
<evidence type="ECO:0008006" key="9">
    <source>
        <dbReference type="Google" id="ProtNLM"/>
    </source>
</evidence>
<dbReference type="InterPro" id="IPR000873">
    <property type="entry name" value="AMP-dep_synth/lig_dom"/>
</dbReference>
<accession>A0A438ND33</accession>
<dbReference type="VEuPathDB" id="FungiDB:PV10_06389"/>
<dbReference type="OrthoDB" id="10253869at2759"/>
<name>A0A438ND33_EXOME</name>
<evidence type="ECO:0000256" key="3">
    <source>
        <dbReference type="ARBA" id="ARBA00023002"/>
    </source>
</evidence>
<dbReference type="PANTHER" id="PTHR42921">
    <property type="entry name" value="ACETOACETYL-COA SYNTHETASE"/>
    <property type="match status" value="1"/>
</dbReference>
<dbReference type="InterPro" id="IPR013149">
    <property type="entry name" value="ADH-like_C"/>
</dbReference>
<comment type="caution">
    <text evidence="7">The sequence shown here is derived from an EMBL/GenBank/DDBJ whole genome shotgun (WGS) entry which is preliminary data.</text>
</comment>
<dbReference type="InterPro" id="IPR042099">
    <property type="entry name" value="ANL_N_sf"/>
</dbReference>
<keyword evidence="1" id="KW-0596">Phosphopantetheine</keyword>
<dbReference type="EMBL" id="NAJM01000007">
    <property type="protein sequence ID" value="RVX73630.1"/>
    <property type="molecule type" value="Genomic_DNA"/>
</dbReference>
<keyword evidence="3" id="KW-0560">Oxidoreductase</keyword>
<dbReference type="FunFam" id="3.40.50.720:FF:000121">
    <property type="entry name" value="Prostaglandin reductase 2"/>
    <property type="match status" value="1"/>
</dbReference>
<dbReference type="CDD" id="cd05288">
    <property type="entry name" value="PGDH"/>
    <property type="match status" value="1"/>
</dbReference>
<dbReference type="SUPFAM" id="SSF51735">
    <property type="entry name" value="NAD(P)-binding Rossmann-fold domains"/>
    <property type="match status" value="1"/>
</dbReference>